<protein>
    <submittedName>
        <fullName evidence="4">Glycosyltransferase</fullName>
    </submittedName>
</protein>
<dbReference type="InterPro" id="IPR001296">
    <property type="entry name" value="Glyco_trans_1"/>
</dbReference>
<dbReference type="EMBL" id="AMPO01000011">
    <property type="protein sequence ID" value="EKF84906.1"/>
    <property type="molecule type" value="Genomic_DNA"/>
</dbReference>
<evidence type="ECO:0000313" key="5">
    <source>
        <dbReference type="Proteomes" id="UP000007360"/>
    </source>
</evidence>
<evidence type="ECO:0000256" key="1">
    <source>
        <dbReference type="ARBA" id="ARBA00022676"/>
    </source>
</evidence>
<keyword evidence="2" id="KW-0808">Transferase</keyword>
<reference evidence="4 5" key="1">
    <citation type="journal article" date="2012" name="J. Bacteriol.">
        <title>Draft genome sequence of Methanobacterium formicicum DSM 3637, an archaebacterium isolated from the methane producer amoeba Pelomyxa palustris.</title>
        <authorList>
            <person name="Gutierrez G."/>
        </authorList>
    </citation>
    <scope>NUCLEOTIDE SEQUENCE [LARGE SCALE GENOMIC DNA]</scope>
    <source>
        <strain evidence="5">DSM 3637 / PP1</strain>
    </source>
</reference>
<dbReference type="Gene3D" id="3.40.50.2000">
    <property type="entry name" value="Glycogen Phosphorylase B"/>
    <property type="match status" value="1"/>
</dbReference>
<sequence length="383" mass="43737">MSDDSSTRILFIHNTIMWYRIPFFRALSDIYSMNYLFNHPDISQTLYGVETQGEIDGMEGVNYTLLTNHLGVAWGLTGAVWGDYQVLVGGSWDSIPEIMESIYCFSVSWLRRKPVILWREDWGWEDESLKSRLLKPFIKWMVQTASAIVVPGTRHREYFLDLGAKPEKTFIMPNVSNQTVQEHDPEDITQWEGMEDLSGKRIVLYVGRLIERKGVQYIIQAIKMSKSEDAVLLIVGSGEYEDELKSMVRELGLENRVIFTGNVSQDELVSYYFQSDLVVIPSITLGIGDPWVLVLNEAMYYKKPVVATDAVGAASDMIIEGENGFTVPEKDASALQEAIDRIMEDDDLRSKMGQRSFQIIQEGFCYPHMVEGFQKAVNYVLRK</sequence>
<dbReference type="PATRIC" id="fig|1204725.3.peg.2197"/>
<dbReference type="OrthoDB" id="132546at2157"/>
<dbReference type="Pfam" id="PF00534">
    <property type="entry name" value="Glycos_transf_1"/>
    <property type="match status" value="1"/>
</dbReference>
<dbReference type="AlphaFoldDB" id="K2QAD6"/>
<dbReference type="PANTHER" id="PTHR12526">
    <property type="entry name" value="GLYCOSYLTRANSFERASE"/>
    <property type="match status" value="1"/>
</dbReference>
<proteinExistence type="predicted"/>
<dbReference type="SUPFAM" id="SSF53756">
    <property type="entry name" value="UDP-Glycosyltransferase/glycogen phosphorylase"/>
    <property type="match status" value="1"/>
</dbReference>
<keyword evidence="1" id="KW-0328">Glycosyltransferase</keyword>
<dbReference type="RefSeq" id="WP_004031660.1">
    <property type="nucleotide sequence ID" value="NZ_AMPO01000011.1"/>
</dbReference>
<evidence type="ECO:0000259" key="3">
    <source>
        <dbReference type="Pfam" id="PF00534"/>
    </source>
</evidence>
<feature type="domain" description="Glycosyl transferase family 1" evidence="3">
    <location>
        <begin position="198"/>
        <end position="356"/>
    </location>
</feature>
<gene>
    <name evidence="4" type="ORF">A994_10932</name>
</gene>
<comment type="caution">
    <text evidence="4">The sequence shown here is derived from an EMBL/GenBank/DDBJ whole genome shotgun (WGS) entry which is preliminary data.</text>
</comment>
<evidence type="ECO:0000313" key="4">
    <source>
        <dbReference type="EMBL" id="EKF84906.1"/>
    </source>
</evidence>
<accession>K2QAD6</accession>
<evidence type="ECO:0000256" key="2">
    <source>
        <dbReference type="ARBA" id="ARBA00022679"/>
    </source>
</evidence>
<dbReference type="PANTHER" id="PTHR12526:SF510">
    <property type="entry name" value="D-INOSITOL 3-PHOSPHATE GLYCOSYLTRANSFERASE"/>
    <property type="match status" value="1"/>
</dbReference>
<name>K2QAD6_METFP</name>
<dbReference type="GO" id="GO:0016757">
    <property type="term" value="F:glycosyltransferase activity"/>
    <property type="evidence" value="ECO:0007669"/>
    <property type="project" value="UniProtKB-KW"/>
</dbReference>
<dbReference type="CDD" id="cd03801">
    <property type="entry name" value="GT4_PimA-like"/>
    <property type="match status" value="1"/>
</dbReference>
<dbReference type="Proteomes" id="UP000007360">
    <property type="component" value="Unassembled WGS sequence"/>
</dbReference>
<keyword evidence="5" id="KW-1185">Reference proteome</keyword>
<organism evidence="4 5">
    <name type="scientific">Methanobacterium formicicum (strain DSM 3637 / PP1)</name>
    <dbReference type="NCBI Taxonomy" id="1204725"/>
    <lineage>
        <taxon>Archaea</taxon>
        <taxon>Methanobacteriati</taxon>
        <taxon>Methanobacteriota</taxon>
        <taxon>Methanomada group</taxon>
        <taxon>Methanobacteria</taxon>
        <taxon>Methanobacteriales</taxon>
        <taxon>Methanobacteriaceae</taxon>
        <taxon>Methanobacterium</taxon>
    </lineage>
</organism>